<proteinExistence type="predicted"/>
<protein>
    <submittedName>
        <fullName evidence="4">Bacterio-opsin activator domain-containing protein</fullName>
    </submittedName>
</protein>
<comment type="caution">
    <text evidence="4">The sequence shown here is derived from an EMBL/GenBank/DDBJ whole genome shotgun (WGS) entry which is preliminary data.</text>
</comment>
<dbReference type="OrthoDB" id="194721at2157"/>
<keyword evidence="1" id="KW-0805">Transcription regulation</keyword>
<feature type="domain" description="HTH bat-type" evidence="3">
    <location>
        <begin position="179"/>
        <end position="230"/>
    </location>
</feature>
<evidence type="ECO:0000256" key="2">
    <source>
        <dbReference type="ARBA" id="ARBA00023163"/>
    </source>
</evidence>
<dbReference type="AlphaFoldDB" id="U2YR40"/>
<keyword evidence="5" id="KW-1185">Reference proteome</keyword>
<dbReference type="EMBL" id="BATA01000003">
    <property type="protein sequence ID" value="GAD51440.1"/>
    <property type="molecule type" value="Genomic_DNA"/>
</dbReference>
<dbReference type="PANTHER" id="PTHR34236:SF1">
    <property type="entry name" value="DIMETHYL SULFOXIDE REDUCTASE TRANSCRIPTIONAL ACTIVATOR"/>
    <property type="match status" value="1"/>
</dbReference>
<dbReference type="Proteomes" id="UP000016986">
    <property type="component" value="Unassembled WGS sequence"/>
</dbReference>
<organism evidence="4 5">
    <name type="scientific">Halarchaeum acidiphilum MH1-52-1</name>
    <dbReference type="NCBI Taxonomy" id="1261545"/>
    <lineage>
        <taxon>Archaea</taxon>
        <taxon>Methanobacteriati</taxon>
        <taxon>Methanobacteriota</taxon>
        <taxon>Stenosarchaea group</taxon>
        <taxon>Halobacteria</taxon>
        <taxon>Halobacteriales</taxon>
        <taxon>Halobacteriaceae</taxon>
    </lineage>
</organism>
<evidence type="ECO:0000256" key="1">
    <source>
        <dbReference type="ARBA" id="ARBA00023015"/>
    </source>
</evidence>
<gene>
    <name evidence="4" type="ORF">MBEHAL_0200</name>
</gene>
<name>U2YR40_9EURY</name>
<evidence type="ECO:0000313" key="4">
    <source>
        <dbReference type="EMBL" id="GAD51440.1"/>
    </source>
</evidence>
<dbReference type="eggNOG" id="arCOG02272">
    <property type="taxonomic scope" value="Archaea"/>
</dbReference>
<evidence type="ECO:0000313" key="5">
    <source>
        <dbReference type="Proteomes" id="UP000016986"/>
    </source>
</evidence>
<dbReference type="InterPro" id="IPR007050">
    <property type="entry name" value="HTH_bacterioopsin"/>
</dbReference>
<keyword evidence="2" id="KW-0804">Transcription</keyword>
<sequence length="232" mass="25651">MGDASGLQLTLTVWHPGCWSIEVTAETAGGLLAHAVYRTSDGNVRSLFTAYGDTAAEVDALVAAIRDSERTRSVLELEERYGSREATPEAGGAARELFVEEEPGHSVNDAFVSRGFLHDQPIRIVDGVEFWPVFYRGSRAELEAALEEIRETRDAEIEVTRISSSGPPRGSTLRRVDRLSEAQRDAYELARSEGYYSWPRAITVRELAAKQGVAKTTFLEHLRKAEAKLLDP</sequence>
<dbReference type="Pfam" id="PF04967">
    <property type="entry name" value="HTH_10"/>
    <property type="match status" value="1"/>
</dbReference>
<evidence type="ECO:0000259" key="3">
    <source>
        <dbReference type="Pfam" id="PF04967"/>
    </source>
</evidence>
<dbReference type="PANTHER" id="PTHR34236">
    <property type="entry name" value="DIMETHYL SULFOXIDE REDUCTASE TRANSCRIPTIONAL ACTIVATOR"/>
    <property type="match status" value="1"/>
</dbReference>
<reference evidence="4 5" key="1">
    <citation type="submission" date="2013-09" db="EMBL/GenBank/DDBJ databases">
        <title>Whole genome sequencing of Halarchaeum acidiphilum strain MH1-52-1.</title>
        <authorList>
            <person name="Shimane Y."/>
            <person name="Minegishi H."/>
            <person name="Nishi S."/>
            <person name="Echigo A."/>
            <person name="Shuto A."/>
            <person name="Konishi M."/>
            <person name="Ito T."/>
            <person name="Ohkuma M."/>
            <person name="Ohta Y."/>
            <person name="Nagano Y."/>
            <person name="Tsubouchi T."/>
            <person name="Mori K."/>
            <person name="Usui K."/>
            <person name="Kamekura M."/>
            <person name="Usami R."/>
            <person name="Takaki Y."/>
            <person name="Hatada Y."/>
        </authorList>
    </citation>
    <scope>NUCLEOTIDE SEQUENCE [LARGE SCALE GENOMIC DNA]</scope>
    <source>
        <strain evidence="4 5">JCM 16109</strain>
    </source>
</reference>
<accession>U2YR40</accession>